<evidence type="ECO:0000256" key="1">
    <source>
        <dbReference type="SAM" id="Phobius"/>
    </source>
</evidence>
<dbReference type="EMBL" id="JBCLYO010000018">
    <property type="protein sequence ID" value="KAL0081129.1"/>
    <property type="molecule type" value="Genomic_DNA"/>
</dbReference>
<evidence type="ECO:0000313" key="2">
    <source>
        <dbReference type="EMBL" id="KAL0081129.1"/>
    </source>
</evidence>
<keyword evidence="3" id="KW-1185">Reference proteome</keyword>
<keyword evidence="1" id="KW-0472">Membrane</keyword>
<protein>
    <submittedName>
        <fullName evidence="2">Uncharacterized protein</fullName>
    </submittedName>
</protein>
<name>A0ABR3AS06_PHYBL</name>
<comment type="caution">
    <text evidence="2">The sequence shown here is derived from an EMBL/GenBank/DDBJ whole genome shotgun (WGS) entry which is preliminary data.</text>
</comment>
<proteinExistence type="predicted"/>
<sequence length="74" mass="9085">MIAMVTSHIVLSFMVVIWWIWRTHLLFSRSWSSKPTTSFKFYIYIYLFMCMILLEYFMFMFICLLLLLLLILIT</sequence>
<dbReference type="Proteomes" id="UP001448207">
    <property type="component" value="Unassembled WGS sequence"/>
</dbReference>
<feature type="transmembrane region" description="Helical" evidence="1">
    <location>
        <begin position="5"/>
        <end position="21"/>
    </location>
</feature>
<reference evidence="2 3" key="1">
    <citation type="submission" date="2024-04" db="EMBL/GenBank/DDBJ databases">
        <title>Symmetric and asymmetric DNA N6-adenine methylation regulates different biological responses in Mucorales.</title>
        <authorList>
            <consortium name="Lawrence Berkeley National Laboratory"/>
            <person name="Lax C."/>
            <person name="Mondo S.J."/>
            <person name="Osorio-Concepcion M."/>
            <person name="Muszewska A."/>
            <person name="Corrochano-Luque M."/>
            <person name="Gutierrez G."/>
            <person name="Riley R."/>
            <person name="Lipzen A."/>
            <person name="Guo J."/>
            <person name="Hundley H."/>
            <person name="Amirebrahimi M."/>
            <person name="Ng V."/>
            <person name="Lorenzo-Gutierrez D."/>
            <person name="Binder U."/>
            <person name="Yang J."/>
            <person name="Song Y."/>
            <person name="Canovas D."/>
            <person name="Navarro E."/>
            <person name="Freitag M."/>
            <person name="Gabaldon T."/>
            <person name="Grigoriev I.V."/>
            <person name="Corrochano L.M."/>
            <person name="Nicolas F.E."/>
            <person name="Garre V."/>
        </authorList>
    </citation>
    <scope>NUCLEOTIDE SEQUENCE [LARGE SCALE GENOMIC DNA]</scope>
    <source>
        <strain evidence="2 3">L51</strain>
    </source>
</reference>
<keyword evidence="1" id="KW-1133">Transmembrane helix</keyword>
<organism evidence="2 3">
    <name type="scientific">Phycomyces blakesleeanus</name>
    <dbReference type="NCBI Taxonomy" id="4837"/>
    <lineage>
        <taxon>Eukaryota</taxon>
        <taxon>Fungi</taxon>
        <taxon>Fungi incertae sedis</taxon>
        <taxon>Mucoromycota</taxon>
        <taxon>Mucoromycotina</taxon>
        <taxon>Mucoromycetes</taxon>
        <taxon>Mucorales</taxon>
        <taxon>Phycomycetaceae</taxon>
        <taxon>Phycomyces</taxon>
    </lineage>
</organism>
<gene>
    <name evidence="2" type="ORF">J3Q64DRAFT_1756719</name>
</gene>
<feature type="transmembrane region" description="Helical" evidence="1">
    <location>
        <begin position="41"/>
        <end position="73"/>
    </location>
</feature>
<evidence type="ECO:0000313" key="3">
    <source>
        <dbReference type="Proteomes" id="UP001448207"/>
    </source>
</evidence>
<accession>A0ABR3AS06</accession>
<keyword evidence="1" id="KW-0812">Transmembrane</keyword>